<keyword evidence="5" id="KW-0067">ATP-binding</keyword>
<evidence type="ECO:0000256" key="2">
    <source>
        <dbReference type="ARBA" id="ARBA00022679"/>
    </source>
</evidence>
<keyword evidence="2" id="KW-0808">Transferase</keyword>
<evidence type="ECO:0000256" key="1">
    <source>
        <dbReference type="ARBA" id="ARBA00010688"/>
    </source>
</evidence>
<sequence>MNTDVLKYDVVAIGECLIDFVSRKDKGENKLLLEGNAGGAPANVLAMASRLGLKTAFISKIGQDGFGDFLKDTLEKAGIDTRKMIVTDEYPTTLAFVTLDDTGNRSFAFYRNRTADVMLEEHELDYNEITKAKIFHFGSVSMSKEPSRTATLKAAEYAHRQGLMVAYDPNLREPLWNSLQEAKEVMLKGMQYADAVKVSDEELIVLAGVSDVEQAMEILFEKYNLKLLAVTLGANGCICRCKNGIFRAQTFDVACVDTTGAGDAFWGACLYWMIKNNKELDDYTAQDMTELMDFANAAGSLATTQKGAIPAMPTKQQILDCIATMPRCRLQGI</sequence>
<organism evidence="7 8">
    <name type="scientific">Hydrogenoanaerobacterium saccharovorans</name>
    <dbReference type="NCBI Taxonomy" id="474960"/>
    <lineage>
        <taxon>Bacteria</taxon>
        <taxon>Bacillati</taxon>
        <taxon>Bacillota</taxon>
        <taxon>Clostridia</taxon>
        <taxon>Eubacteriales</taxon>
        <taxon>Oscillospiraceae</taxon>
        <taxon>Hydrogenoanaerobacterium</taxon>
    </lineage>
</organism>
<evidence type="ECO:0000313" key="8">
    <source>
        <dbReference type="Proteomes" id="UP000199158"/>
    </source>
</evidence>
<evidence type="ECO:0000313" key="7">
    <source>
        <dbReference type="EMBL" id="SEN00764.1"/>
    </source>
</evidence>
<gene>
    <name evidence="7" type="ORF">SAMN05216180_2444</name>
</gene>
<keyword evidence="8" id="KW-1185">Reference proteome</keyword>
<reference evidence="7 8" key="1">
    <citation type="submission" date="2016-10" db="EMBL/GenBank/DDBJ databases">
        <authorList>
            <person name="de Groot N.N."/>
        </authorList>
    </citation>
    <scope>NUCLEOTIDE SEQUENCE [LARGE SCALE GENOMIC DNA]</scope>
    <source>
        <strain evidence="7 8">CGMCC 1.5070</strain>
    </source>
</reference>
<proteinExistence type="inferred from homology"/>
<evidence type="ECO:0000256" key="5">
    <source>
        <dbReference type="ARBA" id="ARBA00022840"/>
    </source>
</evidence>
<feature type="domain" description="Carbohydrate kinase PfkB" evidence="6">
    <location>
        <begin position="9"/>
        <end position="314"/>
    </location>
</feature>
<dbReference type="GO" id="GO:0005524">
    <property type="term" value="F:ATP binding"/>
    <property type="evidence" value="ECO:0007669"/>
    <property type="project" value="UniProtKB-KW"/>
</dbReference>
<keyword evidence="3" id="KW-0547">Nucleotide-binding</keyword>
<dbReference type="Proteomes" id="UP000199158">
    <property type="component" value="Unassembled WGS sequence"/>
</dbReference>
<dbReference type="InterPro" id="IPR011611">
    <property type="entry name" value="PfkB_dom"/>
</dbReference>
<evidence type="ECO:0000259" key="6">
    <source>
        <dbReference type="Pfam" id="PF00294"/>
    </source>
</evidence>
<dbReference type="InterPro" id="IPR029056">
    <property type="entry name" value="Ribokinase-like"/>
</dbReference>
<dbReference type="Pfam" id="PF00294">
    <property type="entry name" value="PfkB"/>
    <property type="match status" value="1"/>
</dbReference>
<dbReference type="Gene3D" id="3.40.1190.20">
    <property type="match status" value="1"/>
</dbReference>
<name>A0A1H8D239_9FIRM</name>
<accession>A0A1H8D239</accession>
<dbReference type="STRING" id="474960.SAMN05216180_2444"/>
<comment type="similarity">
    <text evidence="1">Belongs to the carbohydrate kinase PfkB family.</text>
</comment>
<evidence type="ECO:0000256" key="4">
    <source>
        <dbReference type="ARBA" id="ARBA00022777"/>
    </source>
</evidence>
<dbReference type="RefSeq" id="WP_092755549.1">
    <property type="nucleotide sequence ID" value="NZ_FOCG01000002.1"/>
</dbReference>
<evidence type="ECO:0000256" key="3">
    <source>
        <dbReference type="ARBA" id="ARBA00022741"/>
    </source>
</evidence>
<dbReference type="CDD" id="cd01167">
    <property type="entry name" value="bac_FRK"/>
    <property type="match status" value="1"/>
</dbReference>
<dbReference type="EMBL" id="FOCG01000002">
    <property type="protein sequence ID" value="SEN00764.1"/>
    <property type="molecule type" value="Genomic_DNA"/>
</dbReference>
<dbReference type="AlphaFoldDB" id="A0A1H8D239"/>
<dbReference type="GO" id="GO:0016301">
    <property type="term" value="F:kinase activity"/>
    <property type="evidence" value="ECO:0007669"/>
    <property type="project" value="UniProtKB-KW"/>
</dbReference>
<dbReference type="PANTHER" id="PTHR43085:SF1">
    <property type="entry name" value="PSEUDOURIDINE KINASE-RELATED"/>
    <property type="match status" value="1"/>
</dbReference>
<dbReference type="SUPFAM" id="SSF53613">
    <property type="entry name" value="Ribokinase-like"/>
    <property type="match status" value="1"/>
</dbReference>
<dbReference type="InterPro" id="IPR050306">
    <property type="entry name" value="PfkB_Carbo_kinase"/>
</dbReference>
<protein>
    <submittedName>
        <fullName evidence="7">Fructokinase</fullName>
    </submittedName>
</protein>
<keyword evidence="4 7" id="KW-0418">Kinase</keyword>
<dbReference type="PANTHER" id="PTHR43085">
    <property type="entry name" value="HEXOKINASE FAMILY MEMBER"/>
    <property type="match status" value="1"/>
</dbReference>
<dbReference type="OrthoDB" id="9813569at2"/>